<evidence type="ECO:0000313" key="1">
    <source>
        <dbReference type="EMBL" id="MFD1785765.1"/>
    </source>
</evidence>
<gene>
    <name evidence="1" type="ORF">ACFSC0_20400</name>
</gene>
<accession>A0ABW4NAK8</accession>
<evidence type="ECO:0000313" key="2">
    <source>
        <dbReference type="Proteomes" id="UP001597237"/>
    </source>
</evidence>
<dbReference type="Proteomes" id="UP001597237">
    <property type="component" value="Unassembled WGS sequence"/>
</dbReference>
<name>A0ABW4NAK8_9CAUL</name>
<reference evidence="2" key="1">
    <citation type="journal article" date="2019" name="Int. J. Syst. Evol. Microbiol.">
        <title>The Global Catalogue of Microorganisms (GCM) 10K type strain sequencing project: providing services to taxonomists for standard genome sequencing and annotation.</title>
        <authorList>
            <consortium name="The Broad Institute Genomics Platform"/>
            <consortium name="The Broad Institute Genome Sequencing Center for Infectious Disease"/>
            <person name="Wu L."/>
            <person name="Ma J."/>
        </authorList>
    </citation>
    <scope>NUCLEOTIDE SEQUENCE [LARGE SCALE GENOMIC DNA]</scope>
    <source>
        <strain evidence="2">DFY28</strain>
    </source>
</reference>
<keyword evidence="2" id="KW-1185">Reference proteome</keyword>
<protein>
    <submittedName>
        <fullName evidence="1">Uncharacterized protein</fullName>
    </submittedName>
</protein>
<proteinExistence type="predicted"/>
<dbReference type="EMBL" id="JBHUEY010000012">
    <property type="protein sequence ID" value="MFD1785765.1"/>
    <property type="molecule type" value="Genomic_DNA"/>
</dbReference>
<organism evidence="1 2">
    <name type="scientific">Phenylobacterium terrae</name>
    <dbReference type="NCBI Taxonomy" id="2665495"/>
    <lineage>
        <taxon>Bacteria</taxon>
        <taxon>Pseudomonadati</taxon>
        <taxon>Pseudomonadota</taxon>
        <taxon>Alphaproteobacteria</taxon>
        <taxon>Caulobacterales</taxon>
        <taxon>Caulobacteraceae</taxon>
        <taxon>Phenylobacterium</taxon>
    </lineage>
</organism>
<sequence>MSAVTTFLVAARLCDVPVEWVESESQWISPDLYPGLLLMCGDYQTAVDLVAWARAVNWLAFCREDDDAIQMLKPLWDRVVDECPALDVEWVEYTVALSRDGQKLATRLR</sequence>
<dbReference type="RefSeq" id="WP_377283344.1">
    <property type="nucleotide sequence ID" value="NZ_JBHRSI010000009.1"/>
</dbReference>
<comment type="caution">
    <text evidence="1">The sequence shown here is derived from an EMBL/GenBank/DDBJ whole genome shotgun (WGS) entry which is preliminary data.</text>
</comment>